<evidence type="ECO:0000313" key="12">
    <source>
        <dbReference type="Proteomes" id="UP000094757"/>
    </source>
</evidence>
<keyword evidence="6 9" id="KW-1133">Transmembrane helix</keyword>
<accession>A0A1B3WCW4</accession>
<dbReference type="AlphaFoldDB" id="A0A1B3WCW4"/>
<feature type="transmembrane region" description="Helical" evidence="9">
    <location>
        <begin position="99"/>
        <end position="128"/>
    </location>
</feature>
<evidence type="ECO:0000313" key="11">
    <source>
        <dbReference type="EMBL" id="AOH38806.1"/>
    </source>
</evidence>
<feature type="transmembrane region" description="Helical" evidence="9">
    <location>
        <begin position="325"/>
        <end position="348"/>
    </location>
</feature>
<dbReference type="GO" id="GO:0005886">
    <property type="term" value="C:plasma membrane"/>
    <property type="evidence" value="ECO:0007669"/>
    <property type="project" value="UniProtKB-SubCell"/>
</dbReference>
<feature type="transmembrane region" description="Helical" evidence="9">
    <location>
        <begin position="184"/>
        <end position="204"/>
    </location>
</feature>
<dbReference type="InterPro" id="IPR052180">
    <property type="entry name" value="NhaC_Na-H+_Antiporter"/>
</dbReference>
<evidence type="ECO:0000259" key="10">
    <source>
        <dbReference type="Pfam" id="PF03553"/>
    </source>
</evidence>
<evidence type="ECO:0000256" key="1">
    <source>
        <dbReference type="ARBA" id="ARBA00004651"/>
    </source>
</evidence>
<evidence type="ECO:0000256" key="4">
    <source>
        <dbReference type="ARBA" id="ARBA00022475"/>
    </source>
</evidence>
<dbReference type="RefSeq" id="WP_069176834.1">
    <property type="nucleotide sequence ID" value="NZ_CP017037.1"/>
</dbReference>
<keyword evidence="5 9" id="KW-0812">Transmembrane</keyword>
<dbReference type="GO" id="GO:0015297">
    <property type="term" value="F:antiporter activity"/>
    <property type="evidence" value="ECO:0007669"/>
    <property type="project" value="UniProtKB-KW"/>
</dbReference>
<gene>
    <name evidence="11" type="ORF">BCB69_01690</name>
</gene>
<keyword evidence="4" id="KW-1003">Cell membrane</keyword>
<feature type="transmembrane region" description="Helical" evidence="9">
    <location>
        <begin position="6"/>
        <end position="37"/>
    </location>
</feature>
<keyword evidence="7 9" id="KW-0472">Membrane</keyword>
<evidence type="ECO:0000256" key="3">
    <source>
        <dbReference type="ARBA" id="ARBA00022449"/>
    </source>
</evidence>
<dbReference type="KEGG" id="dpn:BCB69_01690"/>
<evidence type="ECO:0000256" key="7">
    <source>
        <dbReference type="ARBA" id="ARBA00023136"/>
    </source>
</evidence>
<comment type="similarity">
    <text evidence="8">Belongs to the NhaC Na(+)/H(+) (TC 2.A.35) antiporter family.</text>
</comment>
<dbReference type="InterPro" id="IPR018461">
    <property type="entry name" value="Na/H_Antiport_NhaC-like_C"/>
</dbReference>
<evidence type="ECO:0000256" key="9">
    <source>
        <dbReference type="SAM" id="Phobius"/>
    </source>
</evidence>
<feature type="domain" description="Na+/H+ antiporter NhaC-like C-terminal" evidence="10">
    <location>
        <begin position="148"/>
        <end position="418"/>
    </location>
</feature>
<dbReference type="PANTHER" id="PTHR33451:SF3">
    <property type="entry name" value="MALATE-2H(+)_NA(+)-LACTATE ANTIPORTER"/>
    <property type="match status" value="1"/>
</dbReference>
<feature type="transmembrane region" description="Helical" evidence="9">
    <location>
        <begin position="283"/>
        <end position="304"/>
    </location>
</feature>
<feature type="transmembrane region" description="Helical" evidence="9">
    <location>
        <begin position="244"/>
        <end position="263"/>
    </location>
</feature>
<dbReference type="Pfam" id="PF03553">
    <property type="entry name" value="Na_H_antiporter"/>
    <property type="match status" value="1"/>
</dbReference>
<feature type="transmembrane region" description="Helical" evidence="9">
    <location>
        <begin position="216"/>
        <end position="237"/>
    </location>
</feature>
<keyword evidence="2" id="KW-0813">Transport</keyword>
<evidence type="ECO:0000256" key="6">
    <source>
        <dbReference type="ARBA" id="ARBA00022989"/>
    </source>
</evidence>
<name>A0A1B3WCW4_9FIRM</name>
<evidence type="ECO:0000256" key="8">
    <source>
        <dbReference type="ARBA" id="ARBA00038435"/>
    </source>
</evidence>
<dbReference type="STRING" id="39950.BCB69_01690"/>
<proteinExistence type="inferred from homology"/>
<evidence type="ECO:0000256" key="2">
    <source>
        <dbReference type="ARBA" id="ARBA00022448"/>
    </source>
</evidence>
<evidence type="ECO:0000256" key="5">
    <source>
        <dbReference type="ARBA" id="ARBA00022692"/>
    </source>
</evidence>
<protein>
    <submittedName>
        <fullName evidence="11">Sodium:proton antiporter</fullName>
    </submittedName>
</protein>
<feature type="transmembrane region" description="Helical" evidence="9">
    <location>
        <begin position="406"/>
        <end position="424"/>
    </location>
</feature>
<reference evidence="12" key="1">
    <citation type="submission" date="2016-08" db="EMBL/GenBank/DDBJ databases">
        <authorList>
            <person name="Holder M.E."/>
            <person name="Ajami N.J."/>
            <person name="Petrosino J.F."/>
        </authorList>
    </citation>
    <scope>NUCLEOTIDE SEQUENCE [LARGE SCALE GENOMIC DNA]</scope>
    <source>
        <strain evidence="12">F0677</strain>
    </source>
</reference>
<feature type="transmembrane region" description="Helical" evidence="9">
    <location>
        <begin position="58"/>
        <end position="87"/>
    </location>
</feature>
<comment type="subcellular location">
    <subcellularLocation>
        <location evidence="1">Cell membrane</location>
        <topology evidence="1">Multi-pass membrane protein</topology>
    </subcellularLocation>
</comment>
<dbReference type="PANTHER" id="PTHR33451">
    <property type="entry name" value="MALATE-2H(+)/NA(+)-LACTATE ANTIPORTER"/>
    <property type="match status" value="1"/>
</dbReference>
<keyword evidence="3" id="KW-0050">Antiport</keyword>
<organism evidence="11 12">
    <name type="scientific">Dialister pneumosintes</name>
    <dbReference type="NCBI Taxonomy" id="39950"/>
    <lineage>
        <taxon>Bacteria</taxon>
        <taxon>Bacillati</taxon>
        <taxon>Bacillota</taxon>
        <taxon>Negativicutes</taxon>
        <taxon>Veillonellales</taxon>
        <taxon>Veillonellaceae</taxon>
        <taxon>Dialister</taxon>
    </lineage>
</organism>
<sequence length="438" mass="47523">MESLLLIAFAIILITCVLSGYSMFIALFIGWSMFFFYGIHKGKTIKEMLSYCQNGISMVQTVLITFMLIGMLTAVWRSCGSIAYIVYETSIFFAPQSMIILTFLLCALVSFLIGTAFGSAATIGVICVTMANSMNIPIIYTGGAMLAGIYFGDRCSPVSTSCLLVSTLTHTDQLENIKTMFKTAAVPFIISCILYLLLGLQLPYTETSTASRDLLATHYVMTPLTLLPVITVLVLALFRVNVKITLTISTLIGLILSVLVQGMPLSKIFPLLISGFTPENSEIAMIMGGGGLISMLSVMGIVCISSSFSGMFEGTGFLDHIQKRIIILSDYLSPFGTILLVSILSATISCNQSLAIMLTNQLCHPLENDRAQFASDLENTAVVTAPLIPWSIADAVPLVTVGAPTLSILTAFYLFLVPLWNLLVQNLPLIKQKVRARI</sequence>
<dbReference type="EMBL" id="CP017037">
    <property type="protein sequence ID" value="AOH38806.1"/>
    <property type="molecule type" value="Genomic_DNA"/>
</dbReference>
<dbReference type="Proteomes" id="UP000094757">
    <property type="component" value="Chromosome"/>
</dbReference>